<organism evidence="2 3">
    <name type="scientific">Nocardioides plantarum</name>
    <dbReference type="NCBI Taxonomy" id="29299"/>
    <lineage>
        <taxon>Bacteria</taxon>
        <taxon>Bacillati</taxon>
        <taxon>Actinomycetota</taxon>
        <taxon>Actinomycetes</taxon>
        <taxon>Propionibacteriales</taxon>
        <taxon>Nocardioidaceae</taxon>
        <taxon>Nocardioides</taxon>
    </lineage>
</organism>
<dbReference type="EC" id="2.3.1.-" evidence="2"/>
<dbReference type="RefSeq" id="WP_140007331.1">
    <property type="nucleotide sequence ID" value="NZ_JBHMDG010000028.1"/>
</dbReference>
<keyword evidence="2" id="KW-0012">Acyltransferase</keyword>
<dbReference type="Proteomes" id="UP001589750">
    <property type="component" value="Unassembled WGS sequence"/>
</dbReference>
<keyword evidence="3" id="KW-1185">Reference proteome</keyword>
<gene>
    <name evidence="2" type="ORF">ACFFRI_18630</name>
</gene>
<dbReference type="InterPro" id="IPR000182">
    <property type="entry name" value="GNAT_dom"/>
</dbReference>
<dbReference type="SUPFAM" id="SSF55729">
    <property type="entry name" value="Acyl-CoA N-acyltransferases (Nat)"/>
    <property type="match status" value="1"/>
</dbReference>
<comment type="caution">
    <text evidence="2">The sequence shown here is derived from an EMBL/GenBank/DDBJ whole genome shotgun (WGS) entry which is preliminary data.</text>
</comment>
<evidence type="ECO:0000259" key="1">
    <source>
        <dbReference type="PROSITE" id="PS51186"/>
    </source>
</evidence>
<name>A0ABV5KGV5_9ACTN</name>
<keyword evidence="2" id="KW-0808">Transferase</keyword>
<dbReference type="EMBL" id="JBHMDG010000028">
    <property type="protein sequence ID" value="MFB9315075.1"/>
    <property type="molecule type" value="Genomic_DNA"/>
</dbReference>
<proteinExistence type="predicted"/>
<accession>A0ABV5KGV5</accession>
<reference evidence="2 3" key="1">
    <citation type="submission" date="2024-09" db="EMBL/GenBank/DDBJ databases">
        <authorList>
            <person name="Sun Q."/>
            <person name="Mori K."/>
        </authorList>
    </citation>
    <scope>NUCLEOTIDE SEQUENCE [LARGE SCALE GENOMIC DNA]</scope>
    <source>
        <strain evidence="2 3">JCM 9626</strain>
    </source>
</reference>
<protein>
    <submittedName>
        <fullName evidence="2">GNAT family N-acetyltransferase</fullName>
        <ecNumber evidence="2">2.3.1.-</ecNumber>
    </submittedName>
</protein>
<dbReference type="PROSITE" id="PS51186">
    <property type="entry name" value="GNAT"/>
    <property type="match status" value="1"/>
</dbReference>
<sequence length="244" mass="26623">MTRVEVLVGDDRRVTEVAPGESWLAAARRTTPGPHDPVAVDLSGEVKRFAVDPDLVVAVRPMTYGDLPDVVAWRAAPHVLRWWDADLPDLEAATAKYGSRIDGASRTSMWVWEVNGRSVGFAQDYRIRDYPDHALLVPDPDATGVDYLIGRAEWVGRGVGTRCLWAWVLHLRARRVDATAAFAAPDHRNRASLRALAKVGFVEGLWFDEPQADGSVDTVVGCTLDLATVIGDVAPCHNSVAGSF</sequence>
<evidence type="ECO:0000313" key="2">
    <source>
        <dbReference type="EMBL" id="MFB9315075.1"/>
    </source>
</evidence>
<evidence type="ECO:0000313" key="3">
    <source>
        <dbReference type="Proteomes" id="UP001589750"/>
    </source>
</evidence>
<dbReference type="InterPro" id="IPR016181">
    <property type="entry name" value="Acyl_CoA_acyltransferase"/>
</dbReference>
<dbReference type="GO" id="GO:0016746">
    <property type="term" value="F:acyltransferase activity"/>
    <property type="evidence" value="ECO:0007669"/>
    <property type="project" value="UniProtKB-KW"/>
</dbReference>
<dbReference type="Gene3D" id="3.40.630.30">
    <property type="match status" value="1"/>
</dbReference>
<feature type="domain" description="N-acetyltransferase" evidence="1">
    <location>
        <begin position="57"/>
        <end position="225"/>
    </location>
</feature>
<dbReference type="Pfam" id="PF13523">
    <property type="entry name" value="Acetyltransf_8"/>
    <property type="match status" value="1"/>
</dbReference>